<evidence type="ECO:0000313" key="3">
    <source>
        <dbReference type="Proteomes" id="UP001244341"/>
    </source>
</evidence>
<name>A0ABY8U477_TETOB</name>
<evidence type="ECO:0000313" key="2">
    <source>
        <dbReference type="EMBL" id="WIA15261.1"/>
    </source>
</evidence>
<organism evidence="2 3">
    <name type="scientific">Tetradesmus obliquus</name>
    <name type="common">Green alga</name>
    <name type="synonym">Acutodesmus obliquus</name>
    <dbReference type="NCBI Taxonomy" id="3088"/>
    <lineage>
        <taxon>Eukaryota</taxon>
        <taxon>Viridiplantae</taxon>
        <taxon>Chlorophyta</taxon>
        <taxon>core chlorophytes</taxon>
        <taxon>Chlorophyceae</taxon>
        <taxon>CS clade</taxon>
        <taxon>Sphaeropleales</taxon>
        <taxon>Scenedesmaceae</taxon>
        <taxon>Tetradesmus</taxon>
    </lineage>
</organism>
<dbReference type="InterPro" id="IPR027417">
    <property type="entry name" value="P-loop_NTPase"/>
</dbReference>
<proteinExistence type="predicted"/>
<dbReference type="Pfam" id="PF00931">
    <property type="entry name" value="NB-ARC"/>
    <property type="match status" value="1"/>
</dbReference>
<gene>
    <name evidence="2" type="ORF">OEZ85_001933</name>
</gene>
<dbReference type="EMBL" id="CP126213">
    <property type="protein sequence ID" value="WIA15261.1"/>
    <property type="molecule type" value="Genomic_DNA"/>
</dbReference>
<dbReference type="Proteomes" id="UP001244341">
    <property type="component" value="Chromosome 6b"/>
</dbReference>
<evidence type="ECO:0000259" key="1">
    <source>
        <dbReference type="Pfam" id="PF00931"/>
    </source>
</evidence>
<protein>
    <recommendedName>
        <fullName evidence="1">NB-ARC domain-containing protein</fullName>
    </recommendedName>
</protein>
<sequence>MSLGLLSSKLAGLLPMRSGNLAAVASALKGAIWDVKDGALLSPDAWQALGKSASALLSAGSSLSYIGPVFALFGYAIKQWSTCQKVPQEAVDLLQGCKDLLFDLNQAWPDITPQALLLQQQQQQQQQQRLQRWLQLVSEAAAQCVVFNKKGPLVRFALAHEHKDALVSQADVLRELRQQLITVQQLALAGKADALNERLGALLADSRLLLSRLLVQYRAVPQLKGKEGRGEVLRKLQLQLLSGGGVCGLLLHGMGGVGKSTLATMLANQLETAGAFTGGVYMVSVQTET</sequence>
<accession>A0ABY8U477</accession>
<keyword evidence="3" id="KW-1185">Reference proteome</keyword>
<dbReference type="SUPFAM" id="SSF52540">
    <property type="entry name" value="P-loop containing nucleoside triphosphate hydrolases"/>
    <property type="match status" value="1"/>
</dbReference>
<dbReference type="InterPro" id="IPR002182">
    <property type="entry name" value="NB-ARC"/>
</dbReference>
<dbReference type="Gene3D" id="3.40.50.300">
    <property type="entry name" value="P-loop containing nucleotide triphosphate hydrolases"/>
    <property type="match status" value="1"/>
</dbReference>
<reference evidence="2 3" key="1">
    <citation type="submission" date="2023-05" db="EMBL/GenBank/DDBJ databases">
        <title>A 100% complete, gapless, phased diploid assembly of the Scenedesmus obliquus UTEX 3031 genome.</title>
        <authorList>
            <person name="Biondi T.C."/>
            <person name="Hanschen E.R."/>
            <person name="Kwon T."/>
            <person name="Eng W."/>
            <person name="Kruse C.P.S."/>
            <person name="Koehler S.I."/>
            <person name="Kunde Y."/>
            <person name="Gleasner C.D."/>
            <person name="You Mak K.T."/>
            <person name="Polle J."/>
            <person name="Hovde B.T."/>
            <person name="Starkenburg S.R."/>
        </authorList>
    </citation>
    <scope>NUCLEOTIDE SEQUENCE [LARGE SCALE GENOMIC DNA]</scope>
    <source>
        <strain evidence="2 3">DOE0152z</strain>
    </source>
</reference>
<feature type="domain" description="NB-ARC" evidence="1">
    <location>
        <begin position="233"/>
        <end position="285"/>
    </location>
</feature>